<dbReference type="GO" id="GO:0031470">
    <property type="term" value="C:carboxysome"/>
    <property type="evidence" value="ECO:0007669"/>
    <property type="project" value="UniProtKB-SubCell"/>
</dbReference>
<dbReference type="SUPFAM" id="SSF159133">
    <property type="entry name" value="EutN/CcmL-like"/>
    <property type="match status" value="1"/>
</dbReference>
<dbReference type="AlphaFoldDB" id="A0A0M1LIP8"/>
<dbReference type="InterPro" id="IPR004992">
    <property type="entry name" value="EutN_CcmL"/>
</dbReference>
<dbReference type="CDD" id="cd01614">
    <property type="entry name" value="EutN_CcmL"/>
    <property type="match status" value="1"/>
</dbReference>
<keyword evidence="3" id="KW-1283">Bacterial microcompartment</keyword>
<name>A0A0M1LIP8_CLOBO</name>
<dbReference type="OrthoDB" id="196195at2"/>
<keyword evidence="2" id="KW-1282">Carboxysome</keyword>
<comment type="caution">
    <text evidence="4">The sequence shown here is derived from an EMBL/GenBank/DDBJ whole genome shotgun (WGS) entry which is preliminary data.</text>
</comment>
<gene>
    <name evidence="4" type="ORF">FC774_09150</name>
    <name evidence="5" type="ORF">FDB51_10925</name>
</gene>
<dbReference type="Proteomes" id="UP000473681">
    <property type="component" value="Unassembled WGS sequence"/>
</dbReference>
<dbReference type="PANTHER" id="PTHR36539">
    <property type="entry name" value="ETHANOLAMINE UTILIZATION PROTEIN EUTN"/>
    <property type="match status" value="1"/>
</dbReference>
<evidence type="ECO:0000313" key="6">
    <source>
        <dbReference type="Proteomes" id="UP000473681"/>
    </source>
</evidence>
<evidence type="ECO:0000313" key="5">
    <source>
        <dbReference type="EMBL" id="NFN35624.1"/>
    </source>
</evidence>
<dbReference type="Proteomes" id="UP000476820">
    <property type="component" value="Unassembled WGS sequence"/>
</dbReference>
<evidence type="ECO:0000313" key="4">
    <source>
        <dbReference type="EMBL" id="NFF88033.1"/>
    </source>
</evidence>
<dbReference type="Gene3D" id="2.40.50.220">
    <property type="entry name" value="EutN/Ccml"/>
    <property type="match status" value="1"/>
</dbReference>
<evidence type="ECO:0000256" key="1">
    <source>
        <dbReference type="ARBA" id="ARBA00023587"/>
    </source>
</evidence>
<dbReference type="Pfam" id="PF03319">
    <property type="entry name" value="EutN_CcmL"/>
    <property type="match status" value="1"/>
</dbReference>
<dbReference type="InterPro" id="IPR036677">
    <property type="entry name" value="EutN_CcmL_sf"/>
</dbReference>
<dbReference type="PANTHER" id="PTHR36539:SF1">
    <property type="entry name" value="BACTERIAL MICROCOMPARTMENT SHELL VERTEX PROTEIN EUTN"/>
    <property type="match status" value="1"/>
</dbReference>
<dbReference type="EMBL" id="SWVK01000014">
    <property type="protein sequence ID" value="NFN35624.1"/>
    <property type="molecule type" value="Genomic_DNA"/>
</dbReference>
<sequence length="90" mass="9396">MYLAKVVGVVVATTKSQGLVGKKMLMVQPLTPEYNPAGNIEIAIDSVGAGNGELVLVATGYAAHQQFNAKDAPIDRAIIAIVDSVEVSKE</sequence>
<proteinExistence type="predicted"/>
<dbReference type="PROSITE" id="PS51932">
    <property type="entry name" value="BMV"/>
    <property type="match status" value="1"/>
</dbReference>
<evidence type="ECO:0000256" key="2">
    <source>
        <dbReference type="ARBA" id="ARBA00023669"/>
    </source>
</evidence>
<dbReference type="EMBL" id="SWOV01000020">
    <property type="protein sequence ID" value="NFF88033.1"/>
    <property type="molecule type" value="Genomic_DNA"/>
</dbReference>
<dbReference type="RefSeq" id="WP_017826765.1">
    <property type="nucleotide sequence ID" value="NZ_LFPA01000107.1"/>
</dbReference>
<protein>
    <submittedName>
        <fullName evidence="4">Ethanolamine utilization protein EutN</fullName>
    </submittedName>
</protein>
<evidence type="ECO:0000256" key="3">
    <source>
        <dbReference type="ARBA" id="ARBA00024446"/>
    </source>
</evidence>
<reference evidence="6 7" key="1">
    <citation type="submission" date="2019-04" db="EMBL/GenBank/DDBJ databases">
        <title>Genome sequencing of Clostridium botulinum Groups I-IV and Clostridium butyricum.</title>
        <authorList>
            <person name="Brunt J."/>
            <person name="Van Vliet A.H.M."/>
            <person name="Stringer S.C."/>
            <person name="Carter A.T."/>
            <person name="Peck M.W."/>
        </authorList>
    </citation>
    <scope>NUCLEOTIDE SEQUENCE [LARGE SCALE GENOMIC DNA]</scope>
    <source>
        <strain evidence="4 7">1605</strain>
        <strain evidence="5 6">CB-K-33E</strain>
    </source>
</reference>
<evidence type="ECO:0000313" key="7">
    <source>
        <dbReference type="Proteomes" id="UP000476820"/>
    </source>
</evidence>
<comment type="subcellular location">
    <subcellularLocation>
        <location evidence="1">Carboxysome</location>
    </subcellularLocation>
</comment>
<accession>A0A0M1LIP8</accession>
<organism evidence="4 7">
    <name type="scientific">Clostridium botulinum</name>
    <dbReference type="NCBI Taxonomy" id="1491"/>
    <lineage>
        <taxon>Bacteria</taxon>
        <taxon>Bacillati</taxon>
        <taxon>Bacillota</taxon>
        <taxon>Clostridia</taxon>
        <taxon>Eubacteriales</taxon>
        <taxon>Clostridiaceae</taxon>
        <taxon>Clostridium</taxon>
    </lineage>
</organism>